<name>A0A371FWX2_MUCPR</name>
<reference evidence="1" key="1">
    <citation type="submission" date="2018-05" db="EMBL/GenBank/DDBJ databases">
        <title>Draft genome of Mucuna pruriens seed.</title>
        <authorList>
            <person name="Nnadi N.E."/>
            <person name="Vos R."/>
            <person name="Hasami M.H."/>
            <person name="Devisetty U.K."/>
            <person name="Aguiy J.C."/>
        </authorList>
    </citation>
    <scope>NUCLEOTIDE SEQUENCE [LARGE SCALE GENOMIC DNA]</scope>
    <source>
        <strain evidence="1">JCA_2017</strain>
    </source>
</reference>
<evidence type="ECO:0000313" key="1">
    <source>
        <dbReference type="EMBL" id="RDX82792.1"/>
    </source>
</evidence>
<dbReference type="EMBL" id="QJKJ01007551">
    <property type="protein sequence ID" value="RDX82792.1"/>
    <property type="molecule type" value="Genomic_DNA"/>
</dbReference>
<evidence type="ECO:0000313" key="2">
    <source>
        <dbReference type="Proteomes" id="UP000257109"/>
    </source>
</evidence>
<keyword evidence="2" id="KW-1185">Reference proteome</keyword>
<dbReference type="OrthoDB" id="111931at2759"/>
<feature type="non-terminal residue" evidence="1">
    <location>
        <position position="79"/>
    </location>
</feature>
<organism evidence="1 2">
    <name type="scientific">Mucuna pruriens</name>
    <name type="common">Velvet bean</name>
    <name type="synonym">Dolichos pruriens</name>
    <dbReference type="NCBI Taxonomy" id="157652"/>
    <lineage>
        <taxon>Eukaryota</taxon>
        <taxon>Viridiplantae</taxon>
        <taxon>Streptophyta</taxon>
        <taxon>Embryophyta</taxon>
        <taxon>Tracheophyta</taxon>
        <taxon>Spermatophyta</taxon>
        <taxon>Magnoliopsida</taxon>
        <taxon>eudicotyledons</taxon>
        <taxon>Gunneridae</taxon>
        <taxon>Pentapetalae</taxon>
        <taxon>rosids</taxon>
        <taxon>fabids</taxon>
        <taxon>Fabales</taxon>
        <taxon>Fabaceae</taxon>
        <taxon>Papilionoideae</taxon>
        <taxon>50 kb inversion clade</taxon>
        <taxon>NPAAA clade</taxon>
        <taxon>indigoferoid/millettioid clade</taxon>
        <taxon>Phaseoleae</taxon>
        <taxon>Mucuna</taxon>
    </lineage>
</organism>
<dbReference type="AlphaFoldDB" id="A0A371FWX2"/>
<feature type="non-terminal residue" evidence="1">
    <location>
        <position position="1"/>
    </location>
</feature>
<accession>A0A371FWX2</accession>
<gene>
    <name evidence="1" type="ORF">CR513_36372</name>
</gene>
<proteinExistence type="predicted"/>
<comment type="caution">
    <text evidence="1">The sequence shown here is derived from an EMBL/GenBank/DDBJ whole genome shotgun (WGS) entry which is preliminary data.</text>
</comment>
<dbReference type="Proteomes" id="UP000257109">
    <property type="component" value="Unassembled WGS sequence"/>
</dbReference>
<protein>
    <submittedName>
        <fullName evidence="1">Uncharacterized protein</fullName>
    </submittedName>
</protein>
<sequence>MLLIHERNYPTHDLELAAVVFILKIWRPEGFKVLEVSKETEFLPFISLQGFMAMIPLSSWEPLLSPIDDAGENPSVDTE</sequence>